<dbReference type="OrthoDB" id="95423at2"/>
<evidence type="ECO:0000313" key="2">
    <source>
        <dbReference type="EMBL" id="SLM85531.1"/>
    </source>
</evidence>
<keyword evidence="3" id="KW-1185">Reference proteome</keyword>
<feature type="compositionally biased region" description="Basic and acidic residues" evidence="1">
    <location>
        <begin position="264"/>
        <end position="279"/>
    </location>
</feature>
<feature type="region of interest" description="Disordered" evidence="1">
    <location>
        <begin position="201"/>
        <end position="279"/>
    </location>
</feature>
<dbReference type="Proteomes" id="UP000195918">
    <property type="component" value="Unassembled WGS sequence"/>
</dbReference>
<proteinExistence type="predicted"/>
<name>A0A1X6WMF8_9ENTE</name>
<dbReference type="RefSeq" id="WP_086951164.1">
    <property type="nucleotide sequence ID" value="NZ_FWFD01000008.1"/>
</dbReference>
<reference evidence="3" key="1">
    <citation type="submission" date="2017-02" db="EMBL/GenBank/DDBJ databases">
        <authorList>
            <person name="Dridi B."/>
        </authorList>
    </citation>
    <scope>NUCLEOTIDE SEQUENCE [LARGE SCALE GENOMIC DNA]</scope>
    <source>
        <strain evidence="3">bH819</strain>
    </source>
</reference>
<organism evidence="2 3">
    <name type="scientific">Vagococcus fluvialis bH819</name>
    <dbReference type="NCBI Taxonomy" id="1255619"/>
    <lineage>
        <taxon>Bacteria</taxon>
        <taxon>Bacillati</taxon>
        <taxon>Bacillota</taxon>
        <taxon>Bacilli</taxon>
        <taxon>Lactobacillales</taxon>
        <taxon>Enterococcaceae</taxon>
        <taxon>Vagococcus</taxon>
    </lineage>
</organism>
<feature type="compositionally biased region" description="Basic and acidic residues" evidence="1">
    <location>
        <begin position="205"/>
        <end position="215"/>
    </location>
</feature>
<dbReference type="EMBL" id="FWFD01000008">
    <property type="protein sequence ID" value="SLM85531.1"/>
    <property type="molecule type" value="Genomic_DNA"/>
</dbReference>
<evidence type="ECO:0000256" key="1">
    <source>
        <dbReference type="SAM" id="MobiDB-lite"/>
    </source>
</evidence>
<accession>A0A1X6WMF8</accession>
<feature type="compositionally biased region" description="Polar residues" evidence="1">
    <location>
        <begin position="237"/>
        <end position="252"/>
    </location>
</feature>
<evidence type="ECO:0000313" key="3">
    <source>
        <dbReference type="Proteomes" id="UP000195918"/>
    </source>
</evidence>
<sequence>MKRFVKWIQIFVIALLLGQYFSVPVIAVEALVQEKQSLKKELYSYYSEVTDKMDPRKLSQLMEDYEHPNYQIQKPMKLLNIDEEVILENAYYPILVENELSDLVKFNSQTKEYSLENEAVVESFKKFNHSKDTKENILFIEYKTQIIGKAEKTNFNFSSDSEISDEVDKKIEKLSVKNDSKSSYNIFDSKENLTNYLNNETEVDSSERLEIKDTGNQESIYLEENQTKSQGDKEEITTNSTKESNATDSSVIDNPIISADSDNSEAKNESDELNREVEVRSNDNEWGNGQYVTSDMKANLVSRSNQHFFQNNYYFLVRSPNGKYSYTRSLIMNNYFRNQPLDHQVFKKLGGDTGNIKQSSFDSNYSKYGFRSGFYQYYNVSKDKNPCEGKSLNYYLNWLFYWSDANIKIVKQDSQLDMDNYVRKLNTGIEYRPANKKYVTDDIKANLTTSNNSFYLKNDYYFLVKSPNGKYSYTNSLKMNNSFYKQDLDHHGFFKIGGDTGNIKQSTYSPKCSQYKFKDEFYKFYDVKRDSNPCTEKDLDGYLNWLFFWSDANIKIVKQDSQLDMDNYVRKLNTGIEYRPANKKYVTDDIKANLTTSNRDFTLKNNYYFLVQAPNGKYSYTRSLQMNNFFTKQTLDHHTFSRLGGDTGNIRKSTFGNIYYQYNFRSDFFKFYDVTKDINPCTGKDLDYYLNWLFFWSDANIKIVKQDSQTDMDNYVRKLNTGIEYRPANKKYVTDDIKANLSASGKDFTLRNKYYFLIQSPNGKYSYARSLQMNNFFTKQTLDLHSFSRLGGDTGNIRKTAFGTGYYQYNFRSDFFKFYDVTKDSNPCVGKDLDYYLNWLFFWSDANIQIVAEETQTDMDNYVRKLNTGIEYKPANKKYVTDEIKANLTTTFNDFTLKNNYYFLIQSPNGKYSYTSSIKMNNYFQKQTLDHHGFYKLGGDTGNIRESTYGAKCYQYNFRSDFFKFYDVTKDNNPCVGKGLDYYLNWLFFWSDANIQIVKQNSQLDMDNHVRTLNTGIEYNPANKKYVTDDIKANLNTTGNDFTLRNNFYFLIKAPNGKIAYTKTLKMNNYFPKQGLDHHGFSKLGGDPGNLRKSDYDSAYYQYGFYSEFYTFYDVEKDKNPCIGQGLDYYLNWLDFWTNSEISIVEEKEVDLYVAKINNAIRDWRFFSEGHTTSKDQHYSLSLRETTRLNIDIDNSARLRVYNKQDQKLFDINYLKKDTSDKLDLPAGDYYISVTGINSETTFQMVRGTFDNSRLHVNSNAERTDIFMDGRYSQQLTDLYQPYHRKNGDNTSVVVNNTLVGIWNNSPTNFNELDDLYGRNHLFKQPVLSHPGVTNLGPISLVNNARTNTMQYIGQEHFHSNKKIFSLEDGPQQRVVGIDDALIWMGIIYVVTATAAVYSANVPDTSNLTLTMPKVRGYEYGSWVEDDLNEKMKDPRYQDPTLNLDCSEIAEELAEIDPRGSYYWIEAEDKGVFYLREYGEITGNFVYHVVYTHNGMIYDPRYSITPINKSVYFKDLQSINSKKINVYERPI</sequence>
<protein>
    <submittedName>
        <fullName evidence="2">Uncharacterized protein</fullName>
    </submittedName>
</protein>
<gene>
    <name evidence="2" type="ORF">FM121_05485</name>
</gene>